<organism evidence="1 2">
    <name type="scientific">Pseudoalteromonas aurantia 208</name>
    <dbReference type="NCBI Taxonomy" id="1314867"/>
    <lineage>
        <taxon>Bacteria</taxon>
        <taxon>Pseudomonadati</taxon>
        <taxon>Pseudomonadota</taxon>
        <taxon>Gammaproteobacteria</taxon>
        <taxon>Alteromonadales</taxon>
        <taxon>Pseudoalteromonadaceae</taxon>
        <taxon>Pseudoalteromonas</taxon>
    </lineage>
</organism>
<evidence type="ECO:0000313" key="2">
    <source>
        <dbReference type="Proteomes" id="UP000615755"/>
    </source>
</evidence>
<dbReference type="EMBL" id="AQGV01000011">
    <property type="protein sequence ID" value="MBE0366995.1"/>
    <property type="molecule type" value="Genomic_DNA"/>
</dbReference>
<accession>A0ABR9E9R5</accession>
<dbReference type="Proteomes" id="UP000615755">
    <property type="component" value="Unassembled WGS sequence"/>
</dbReference>
<sequence length="40" mass="4546">MASAGRALFDVSRTLKTQQNDSSRLQKYLQKFGIKWADVS</sequence>
<comment type="caution">
    <text evidence="1">The sequence shown here is derived from an EMBL/GenBank/DDBJ whole genome shotgun (WGS) entry which is preliminary data.</text>
</comment>
<reference evidence="1 2" key="1">
    <citation type="submission" date="2015-03" db="EMBL/GenBank/DDBJ databases">
        <title>Genome sequence of Pseudoalteromonas aurantia.</title>
        <authorList>
            <person name="Xie B.-B."/>
            <person name="Rong J.-C."/>
            <person name="Qin Q.-L."/>
            <person name="Zhang Y.-Z."/>
        </authorList>
    </citation>
    <scope>NUCLEOTIDE SEQUENCE [LARGE SCALE GENOMIC DNA]</scope>
    <source>
        <strain evidence="1 2">208</strain>
    </source>
</reference>
<keyword evidence="2" id="KW-1185">Reference proteome</keyword>
<gene>
    <name evidence="1" type="ORF">PAUR_a0281</name>
</gene>
<evidence type="ECO:0000313" key="1">
    <source>
        <dbReference type="EMBL" id="MBE0366995.1"/>
    </source>
</evidence>
<proteinExistence type="predicted"/>
<protein>
    <submittedName>
        <fullName evidence="1">Uncharacterized protein</fullName>
    </submittedName>
</protein>
<name>A0ABR9E9R5_9GAMM</name>